<proteinExistence type="predicted"/>
<feature type="compositionally biased region" description="Basic and acidic residues" evidence="1">
    <location>
        <begin position="31"/>
        <end position="48"/>
    </location>
</feature>
<dbReference type="RefSeq" id="XP_014146398.1">
    <property type="nucleotide sequence ID" value="XM_014290923.1"/>
</dbReference>
<evidence type="ECO:0000256" key="1">
    <source>
        <dbReference type="SAM" id="MobiDB-lite"/>
    </source>
</evidence>
<feature type="region of interest" description="Disordered" evidence="1">
    <location>
        <begin position="19"/>
        <end position="63"/>
    </location>
</feature>
<sequence length="63" mass="7335">PTPGLTTYAQVAELTYQRQRRQRQWYPHTSQAHDPKPAHGRRGGEMKEWGSGWTRKGRNESTN</sequence>
<name>A0A0L0F7D6_9EUKA</name>
<dbReference type="Proteomes" id="UP000054560">
    <property type="component" value="Unassembled WGS sequence"/>
</dbReference>
<protein>
    <submittedName>
        <fullName evidence="2">Uncharacterized protein</fullName>
    </submittedName>
</protein>
<evidence type="ECO:0000313" key="3">
    <source>
        <dbReference type="Proteomes" id="UP000054560"/>
    </source>
</evidence>
<organism evidence="2 3">
    <name type="scientific">Sphaeroforma arctica JP610</name>
    <dbReference type="NCBI Taxonomy" id="667725"/>
    <lineage>
        <taxon>Eukaryota</taxon>
        <taxon>Ichthyosporea</taxon>
        <taxon>Ichthyophonida</taxon>
        <taxon>Sphaeroforma</taxon>
    </lineage>
</organism>
<dbReference type="GeneID" id="25915452"/>
<accession>A0A0L0F7D6</accession>
<keyword evidence="3" id="KW-1185">Reference proteome</keyword>
<reference evidence="2 3" key="1">
    <citation type="submission" date="2011-02" db="EMBL/GenBank/DDBJ databases">
        <title>The Genome Sequence of Sphaeroforma arctica JP610.</title>
        <authorList>
            <consortium name="The Broad Institute Genome Sequencing Platform"/>
            <person name="Russ C."/>
            <person name="Cuomo C."/>
            <person name="Young S.K."/>
            <person name="Zeng Q."/>
            <person name="Gargeya S."/>
            <person name="Alvarado L."/>
            <person name="Berlin A."/>
            <person name="Chapman S.B."/>
            <person name="Chen Z."/>
            <person name="Freedman E."/>
            <person name="Gellesch M."/>
            <person name="Goldberg J."/>
            <person name="Griggs A."/>
            <person name="Gujja S."/>
            <person name="Heilman E."/>
            <person name="Heiman D."/>
            <person name="Howarth C."/>
            <person name="Mehta T."/>
            <person name="Neiman D."/>
            <person name="Pearson M."/>
            <person name="Roberts A."/>
            <person name="Saif S."/>
            <person name="Shea T."/>
            <person name="Shenoy N."/>
            <person name="Sisk P."/>
            <person name="Stolte C."/>
            <person name="Sykes S."/>
            <person name="White J."/>
            <person name="Yandava C."/>
            <person name="Burger G."/>
            <person name="Gray M.W."/>
            <person name="Holland P.W.H."/>
            <person name="King N."/>
            <person name="Lang F.B.F."/>
            <person name="Roger A.J."/>
            <person name="Ruiz-Trillo I."/>
            <person name="Haas B."/>
            <person name="Nusbaum C."/>
            <person name="Birren B."/>
        </authorList>
    </citation>
    <scope>NUCLEOTIDE SEQUENCE [LARGE SCALE GENOMIC DNA]</scope>
    <source>
        <strain evidence="2 3">JP610</strain>
    </source>
</reference>
<evidence type="ECO:0000313" key="2">
    <source>
        <dbReference type="EMBL" id="KNC72496.1"/>
    </source>
</evidence>
<dbReference type="AlphaFoldDB" id="A0A0L0F7D6"/>
<feature type="non-terminal residue" evidence="2">
    <location>
        <position position="1"/>
    </location>
</feature>
<gene>
    <name evidence="2" type="ORF">SARC_14948</name>
</gene>
<dbReference type="EMBL" id="KQ246948">
    <property type="protein sequence ID" value="KNC72496.1"/>
    <property type="molecule type" value="Genomic_DNA"/>
</dbReference>